<dbReference type="PANTHER" id="PTHR33478:SF1">
    <property type="entry name" value="EXTRACELLULAR METALLOPROTEINASE MEP"/>
    <property type="match status" value="1"/>
</dbReference>
<keyword evidence="10 11" id="KW-0865">Zymogen</keyword>
<keyword evidence="13" id="KW-1185">Reference proteome</keyword>
<dbReference type="InterPro" id="IPR001842">
    <property type="entry name" value="Peptidase_M36"/>
</dbReference>
<evidence type="ECO:0000256" key="1">
    <source>
        <dbReference type="ARBA" id="ARBA00001947"/>
    </source>
</evidence>
<keyword evidence="5 11" id="KW-0645">Protease</keyword>
<proteinExistence type="inferred from homology"/>
<evidence type="ECO:0000256" key="11">
    <source>
        <dbReference type="RuleBase" id="RU364017"/>
    </source>
</evidence>
<evidence type="ECO:0000256" key="6">
    <source>
        <dbReference type="ARBA" id="ARBA00022723"/>
    </source>
</evidence>
<dbReference type="Pfam" id="PF02128">
    <property type="entry name" value="Peptidase_M36"/>
    <property type="match status" value="1"/>
</dbReference>
<keyword evidence="7 11" id="KW-0378">Hydrolase</keyword>
<evidence type="ECO:0000256" key="10">
    <source>
        <dbReference type="ARBA" id="ARBA00023145"/>
    </source>
</evidence>
<keyword evidence="6 11" id="KW-0479">Metal-binding</keyword>
<evidence type="ECO:0000313" key="12">
    <source>
        <dbReference type="EMBL" id="KAL0062592.1"/>
    </source>
</evidence>
<keyword evidence="11" id="KW-0732">Signal</keyword>
<dbReference type="InterPro" id="IPR027268">
    <property type="entry name" value="Peptidase_M4/M1_CTD_sf"/>
</dbReference>
<comment type="similarity">
    <text evidence="3 11">Belongs to the peptidase M36 family.</text>
</comment>
<evidence type="ECO:0000256" key="9">
    <source>
        <dbReference type="ARBA" id="ARBA00023049"/>
    </source>
</evidence>
<evidence type="ECO:0000256" key="5">
    <source>
        <dbReference type="ARBA" id="ARBA00022670"/>
    </source>
</evidence>
<evidence type="ECO:0000256" key="2">
    <source>
        <dbReference type="ARBA" id="ARBA00004613"/>
    </source>
</evidence>
<organism evidence="12 13">
    <name type="scientific">Marasmius tenuissimus</name>
    <dbReference type="NCBI Taxonomy" id="585030"/>
    <lineage>
        <taxon>Eukaryota</taxon>
        <taxon>Fungi</taxon>
        <taxon>Dikarya</taxon>
        <taxon>Basidiomycota</taxon>
        <taxon>Agaricomycotina</taxon>
        <taxon>Agaricomycetes</taxon>
        <taxon>Agaricomycetidae</taxon>
        <taxon>Agaricales</taxon>
        <taxon>Marasmiineae</taxon>
        <taxon>Marasmiaceae</taxon>
        <taxon>Marasmius</taxon>
    </lineage>
</organism>
<accession>A0ABR2ZQC7</accession>
<keyword evidence="9 11" id="KW-0482">Metalloprotease</keyword>
<keyword evidence="8 11" id="KW-0862">Zinc</keyword>
<keyword evidence="4 11" id="KW-0964">Secreted</keyword>
<evidence type="ECO:0000256" key="4">
    <source>
        <dbReference type="ARBA" id="ARBA00022525"/>
    </source>
</evidence>
<dbReference type="PANTHER" id="PTHR33478">
    <property type="entry name" value="EXTRACELLULAR METALLOPROTEINASE MEP"/>
    <property type="match status" value="1"/>
</dbReference>
<reference evidence="12 13" key="1">
    <citation type="submission" date="2024-05" db="EMBL/GenBank/DDBJ databases">
        <title>A draft genome resource for the thread blight pathogen Marasmius tenuissimus strain MS-2.</title>
        <authorList>
            <person name="Yulfo-Soto G.E."/>
            <person name="Baruah I.K."/>
            <person name="Amoako-Attah I."/>
            <person name="Bukari Y."/>
            <person name="Meinhardt L.W."/>
            <person name="Bailey B.A."/>
            <person name="Cohen S.P."/>
        </authorList>
    </citation>
    <scope>NUCLEOTIDE SEQUENCE [LARGE SCALE GENOMIC DNA]</scope>
    <source>
        <strain evidence="12 13">MS-2</strain>
    </source>
</reference>
<dbReference type="CDD" id="cd09596">
    <property type="entry name" value="M36"/>
    <property type="match status" value="1"/>
</dbReference>
<evidence type="ECO:0000256" key="8">
    <source>
        <dbReference type="ARBA" id="ARBA00022833"/>
    </source>
</evidence>
<dbReference type="Gene3D" id="1.10.390.10">
    <property type="entry name" value="Neutral Protease Domain 2"/>
    <property type="match status" value="1"/>
</dbReference>
<dbReference type="PRINTS" id="PR00999">
    <property type="entry name" value="FUNGALYSIN"/>
</dbReference>
<comment type="cofactor">
    <cofactor evidence="1 11">
        <name>Zn(2+)</name>
        <dbReference type="ChEBI" id="CHEBI:29105"/>
    </cofactor>
</comment>
<feature type="signal peptide" evidence="11">
    <location>
        <begin position="1"/>
        <end position="21"/>
    </location>
</feature>
<comment type="subcellular location">
    <subcellularLocation>
        <location evidence="2 11">Secreted</location>
    </subcellularLocation>
</comment>
<evidence type="ECO:0000256" key="7">
    <source>
        <dbReference type="ARBA" id="ARBA00022801"/>
    </source>
</evidence>
<sequence>MFRKLLSSVFLVILWTSHGDAAPWTVSSENPAHWVRSLGNGVNVESFYPSSNYQTFGEGMDLPPSFLDLGIPDKTVSFASSHMNIGLKDIAFKSGYTSKDGVTFGYAKQSQNGIPFINAVANVAFKNNKVVAFGSSFVSTNKVADSTPTVDVNAIIPKVEEALQGKKNEIEPALEYLVQQDESVALVHVFQVRNEELNSWYEAYVDAHTGELVSITDFVSKASYRALPAWKQDIREGLELLANPENPISSPKGWLSGNRTEGNNVISFSDPNSSTAPANGDGPTFDYTYNPTKEPTVDPNVNAARVNGFYVGNTFHDVLYLYGFTEKAFNFQEDNFGKGGSDGDAVLMDVRNDFGKNNAQFTTRPDGQFGICLMFAFDRTNPNRDGVMQNDIVIHEFTHGLTGRMTGGGTARCLQTLEAGGLGEGWSDAVADWFAQSDNKSIVDFTTGNWVLNNTAGGRSKPYSTSTIVNNKRYSTLAVLDEISERANMLHNVLAALVSAKGHSTTARTDASGTAGNVVFMNILVHGLALQPCEPSFLTARDAIIQADQNLYGGVHKCLLWKTFASRGLGFDAKNHRDSTTIPKDCKSSIV</sequence>
<gene>
    <name evidence="12" type="ORF">AAF712_010526</name>
</gene>
<dbReference type="EMBL" id="JBBXMP010000101">
    <property type="protein sequence ID" value="KAL0062592.1"/>
    <property type="molecule type" value="Genomic_DNA"/>
</dbReference>
<evidence type="ECO:0000313" key="13">
    <source>
        <dbReference type="Proteomes" id="UP001437256"/>
    </source>
</evidence>
<name>A0ABR2ZQC7_9AGAR</name>
<dbReference type="Proteomes" id="UP001437256">
    <property type="component" value="Unassembled WGS sequence"/>
</dbReference>
<comment type="caution">
    <text evidence="12">The sequence shown here is derived from an EMBL/GenBank/DDBJ whole genome shotgun (WGS) entry which is preliminary data.</text>
</comment>
<dbReference type="EC" id="3.4.24.-" evidence="11"/>
<dbReference type="InterPro" id="IPR050371">
    <property type="entry name" value="Fungal_virulence_M36"/>
</dbReference>
<dbReference type="SUPFAM" id="SSF55486">
    <property type="entry name" value="Metalloproteases ('zincins'), catalytic domain"/>
    <property type="match status" value="1"/>
</dbReference>
<feature type="chain" id="PRO_5044974628" description="Extracellular metalloproteinase" evidence="11">
    <location>
        <begin position="22"/>
        <end position="591"/>
    </location>
</feature>
<evidence type="ECO:0000256" key="3">
    <source>
        <dbReference type="ARBA" id="ARBA00006006"/>
    </source>
</evidence>
<protein>
    <recommendedName>
        <fullName evidence="11">Extracellular metalloproteinase</fullName>
        <ecNumber evidence="11">3.4.24.-</ecNumber>
    </recommendedName>
    <alternativeName>
        <fullName evidence="11">Fungalysin</fullName>
    </alternativeName>
</protein>
<dbReference type="Gene3D" id="3.10.170.10">
    <property type="match status" value="1"/>
</dbReference>